<evidence type="ECO:0000256" key="3">
    <source>
        <dbReference type="ARBA" id="ARBA00023125"/>
    </source>
</evidence>
<keyword evidence="1" id="KW-0678">Repressor</keyword>
<keyword evidence="2" id="KW-0805">Transcription regulation</keyword>
<organism evidence="7 8">
    <name type="scientific">Brevibacterium picturae</name>
    <dbReference type="NCBI Taxonomy" id="260553"/>
    <lineage>
        <taxon>Bacteria</taxon>
        <taxon>Bacillati</taxon>
        <taxon>Actinomycetota</taxon>
        <taxon>Actinomycetes</taxon>
        <taxon>Micrococcales</taxon>
        <taxon>Brevibacteriaceae</taxon>
        <taxon>Brevibacterium</taxon>
    </lineage>
</organism>
<dbReference type="EMBL" id="BAAALY010000002">
    <property type="protein sequence ID" value="GAA1531971.1"/>
    <property type="molecule type" value="Genomic_DNA"/>
</dbReference>
<dbReference type="Gene3D" id="1.10.357.10">
    <property type="entry name" value="Tetracycline Repressor, domain 2"/>
    <property type="match status" value="1"/>
</dbReference>
<dbReference type="Proteomes" id="UP001501791">
    <property type="component" value="Unassembled WGS sequence"/>
</dbReference>
<evidence type="ECO:0000259" key="6">
    <source>
        <dbReference type="PROSITE" id="PS50977"/>
    </source>
</evidence>
<feature type="domain" description="HTH tetR-type" evidence="6">
    <location>
        <begin position="2"/>
        <end position="62"/>
    </location>
</feature>
<keyword evidence="8" id="KW-1185">Reference proteome</keyword>
<dbReference type="SUPFAM" id="SSF46689">
    <property type="entry name" value="Homeodomain-like"/>
    <property type="match status" value="1"/>
</dbReference>
<dbReference type="InterPro" id="IPR036271">
    <property type="entry name" value="Tet_transcr_reg_TetR-rel_C_sf"/>
</dbReference>
<protein>
    <submittedName>
        <fullName evidence="7">TetR/AcrR family transcriptional regulator C-terminal domain-containing protein</fullName>
    </submittedName>
</protein>
<evidence type="ECO:0000256" key="1">
    <source>
        <dbReference type="ARBA" id="ARBA00022491"/>
    </source>
</evidence>
<evidence type="ECO:0000313" key="7">
    <source>
        <dbReference type="EMBL" id="GAA1531971.1"/>
    </source>
</evidence>
<name>A0ABN2B3A2_9MICO</name>
<evidence type="ECO:0000256" key="2">
    <source>
        <dbReference type="ARBA" id="ARBA00023015"/>
    </source>
</evidence>
<gene>
    <name evidence="7" type="ORF">GCM10009691_04710</name>
</gene>
<keyword evidence="4" id="KW-0804">Transcription</keyword>
<evidence type="ECO:0000256" key="5">
    <source>
        <dbReference type="PROSITE-ProRule" id="PRU00335"/>
    </source>
</evidence>
<dbReference type="PROSITE" id="PS50977">
    <property type="entry name" value="HTH_TETR_2"/>
    <property type="match status" value="1"/>
</dbReference>
<dbReference type="InterPro" id="IPR004111">
    <property type="entry name" value="Repressor_TetR_C"/>
</dbReference>
<dbReference type="Pfam" id="PF02909">
    <property type="entry name" value="TetR_C_1"/>
    <property type="match status" value="1"/>
</dbReference>
<evidence type="ECO:0000256" key="4">
    <source>
        <dbReference type="ARBA" id="ARBA00023163"/>
    </source>
</evidence>
<comment type="caution">
    <text evidence="7">The sequence shown here is derived from an EMBL/GenBank/DDBJ whole genome shotgun (WGS) entry which is preliminary data.</text>
</comment>
<dbReference type="InterPro" id="IPR001647">
    <property type="entry name" value="HTH_TetR"/>
</dbReference>
<dbReference type="InterPro" id="IPR009057">
    <property type="entry name" value="Homeodomain-like_sf"/>
</dbReference>
<accession>A0ABN2B3A2</accession>
<sequence length="209" mass="22577">MRLNRDRLVSAAFALVDDEGAESLSMRTLAARVDRQVSSLYNHVSGRTELIELMRARIVEGIDVSSFTSDESGAGHSWAVALESWARSYLRAFAAHPNLIRLLATTEIRDLSTYGMYDVVIAGLHRGGWPEGRTIAVMRTVEAHVLGSALDIVAPGDLVTQDSAGDQFPAVRAALDCRFAESSSAVAAFELGLRSLIDGLALQLERSSS</sequence>
<keyword evidence="3 5" id="KW-0238">DNA-binding</keyword>
<dbReference type="SUPFAM" id="SSF48498">
    <property type="entry name" value="Tetracyclin repressor-like, C-terminal domain"/>
    <property type="match status" value="1"/>
</dbReference>
<feature type="DNA-binding region" description="H-T-H motif" evidence="5">
    <location>
        <begin position="25"/>
        <end position="44"/>
    </location>
</feature>
<dbReference type="RefSeq" id="WP_346035165.1">
    <property type="nucleotide sequence ID" value="NZ_BAAALY010000002.1"/>
</dbReference>
<reference evidence="7 8" key="1">
    <citation type="journal article" date="2019" name="Int. J. Syst. Evol. Microbiol.">
        <title>The Global Catalogue of Microorganisms (GCM) 10K type strain sequencing project: providing services to taxonomists for standard genome sequencing and annotation.</title>
        <authorList>
            <consortium name="The Broad Institute Genomics Platform"/>
            <consortium name="The Broad Institute Genome Sequencing Center for Infectious Disease"/>
            <person name="Wu L."/>
            <person name="Ma J."/>
        </authorList>
    </citation>
    <scope>NUCLEOTIDE SEQUENCE [LARGE SCALE GENOMIC DNA]</scope>
    <source>
        <strain evidence="7 8">JCM 13319</strain>
    </source>
</reference>
<proteinExistence type="predicted"/>
<dbReference type="PRINTS" id="PR00400">
    <property type="entry name" value="TETREPRESSOR"/>
</dbReference>
<evidence type="ECO:0000313" key="8">
    <source>
        <dbReference type="Proteomes" id="UP001501791"/>
    </source>
</evidence>
<dbReference type="InterPro" id="IPR003012">
    <property type="entry name" value="Tet_transcr_reg_TetR"/>
</dbReference>